<dbReference type="AlphaFoldDB" id="B8IIS0"/>
<dbReference type="Proteomes" id="UP000008207">
    <property type="component" value="Chromosome"/>
</dbReference>
<name>B8IIS0_METNO</name>
<dbReference type="STRING" id="460265.Mnod_5101"/>
<accession>B8IIS0</accession>
<protein>
    <submittedName>
        <fullName evidence="1">Uncharacterized protein</fullName>
    </submittedName>
</protein>
<dbReference type="EMBL" id="CP001349">
    <property type="protein sequence ID" value="ACL59947.1"/>
    <property type="molecule type" value="Genomic_DNA"/>
</dbReference>
<dbReference type="KEGG" id="mno:Mnod_5101"/>
<sequence length="129" mass="14284">MLQRDHHNLNKFDDLSRIIRQRVLYVDIEARKFLAEAAGYNFNTSHQMAVREFADSVEKNCLDLTASFDLAVHGLTPSLCHASDVQHAVSAKLAQVAVCRRIASNTLGGSSVARRPHHLRILQIAGVAP</sequence>
<evidence type="ECO:0000313" key="1">
    <source>
        <dbReference type="EMBL" id="ACL59947.1"/>
    </source>
</evidence>
<evidence type="ECO:0000313" key="2">
    <source>
        <dbReference type="Proteomes" id="UP000008207"/>
    </source>
</evidence>
<reference evidence="1 2" key="1">
    <citation type="submission" date="2009-01" db="EMBL/GenBank/DDBJ databases">
        <title>Complete sequence of chromosome of Methylobacterium nodulans ORS 2060.</title>
        <authorList>
            <consortium name="US DOE Joint Genome Institute"/>
            <person name="Lucas S."/>
            <person name="Copeland A."/>
            <person name="Lapidus A."/>
            <person name="Glavina del Rio T."/>
            <person name="Dalin E."/>
            <person name="Tice H."/>
            <person name="Bruce D."/>
            <person name="Goodwin L."/>
            <person name="Pitluck S."/>
            <person name="Sims D."/>
            <person name="Brettin T."/>
            <person name="Detter J.C."/>
            <person name="Han C."/>
            <person name="Larimer F."/>
            <person name="Land M."/>
            <person name="Hauser L."/>
            <person name="Kyrpides N."/>
            <person name="Ivanova N."/>
            <person name="Marx C.J."/>
            <person name="Richardson P."/>
        </authorList>
    </citation>
    <scope>NUCLEOTIDE SEQUENCE [LARGE SCALE GENOMIC DNA]</scope>
    <source>
        <strain evidence="2">LMG 21967 / CNCM I-2342 / ORS 2060</strain>
    </source>
</reference>
<dbReference type="HOGENOM" id="CLU_1946308_0_0_5"/>
<keyword evidence="2" id="KW-1185">Reference proteome</keyword>
<organism evidence="1 2">
    <name type="scientific">Methylobacterium nodulans (strain LMG 21967 / CNCM I-2342 / ORS 2060)</name>
    <dbReference type="NCBI Taxonomy" id="460265"/>
    <lineage>
        <taxon>Bacteria</taxon>
        <taxon>Pseudomonadati</taxon>
        <taxon>Pseudomonadota</taxon>
        <taxon>Alphaproteobacteria</taxon>
        <taxon>Hyphomicrobiales</taxon>
        <taxon>Methylobacteriaceae</taxon>
        <taxon>Methylobacterium</taxon>
    </lineage>
</organism>
<gene>
    <name evidence="1" type="ordered locus">Mnod_5101</name>
</gene>
<proteinExistence type="predicted"/>